<evidence type="ECO:0000259" key="16">
    <source>
        <dbReference type="PROSITE" id="PS50173"/>
    </source>
</evidence>
<protein>
    <recommendedName>
        <fullName evidence="15">DNA polymerase IV</fullName>
        <shortName evidence="15">Pol IV</shortName>
        <ecNumber evidence="15">2.7.7.7</ecNumber>
    </recommendedName>
</protein>
<evidence type="ECO:0000256" key="9">
    <source>
        <dbReference type="ARBA" id="ARBA00022763"/>
    </source>
</evidence>
<dbReference type="HAMAP" id="MF_01113">
    <property type="entry name" value="DNApol_IV"/>
    <property type="match status" value="1"/>
</dbReference>
<evidence type="ECO:0000256" key="5">
    <source>
        <dbReference type="ARBA" id="ARBA00022679"/>
    </source>
</evidence>
<name>A0ABQ2F2L6_9DEIO</name>
<dbReference type="NCBIfam" id="NF002677">
    <property type="entry name" value="PRK02406.1"/>
    <property type="match status" value="1"/>
</dbReference>
<dbReference type="SUPFAM" id="SSF56672">
    <property type="entry name" value="DNA/RNA polymerases"/>
    <property type="match status" value="1"/>
</dbReference>
<keyword evidence="13 15" id="KW-0234">DNA repair</keyword>
<dbReference type="InterPro" id="IPR050116">
    <property type="entry name" value="DNA_polymerase-Y"/>
</dbReference>
<keyword evidence="12 15" id="KW-0238">DNA-binding</keyword>
<dbReference type="InterPro" id="IPR017961">
    <property type="entry name" value="DNA_pol_Y-fam_little_finger"/>
</dbReference>
<feature type="binding site" evidence="15">
    <location>
        <position position="156"/>
    </location>
    <ligand>
        <name>Mg(2+)</name>
        <dbReference type="ChEBI" id="CHEBI:18420"/>
    </ligand>
</feature>
<evidence type="ECO:0000313" key="17">
    <source>
        <dbReference type="EMBL" id="GGK35490.1"/>
    </source>
</evidence>
<keyword evidence="10 15" id="KW-0460">Magnesium</keyword>
<keyword evidence="5 15" id="KW-0808">Transferase</keyword>
<dbReference type="SUPFAM" id="SSF100879">
    <property type="entry name" value="Lesion bypass DNA polymerase (Y-family), little finger domain"/>
    <property type="match status" value="1"/>
</dbReference>
<keyword evidence="18" id="KW-1185">Reference proteome</keyword>
<dbReference type="InterPro" id="IPR043128">
    <property type="entry name" value="Rev_trsase/Diguanyl_cyclase"/>
</dbReference>
<dbReference type="InterPro" id="IPR036775">
    <property type="entry name" value="DNA_pol_Y-fam_lit_finger_sf"/>
</dbReference>
<gene>
    <name evidence="17" type="primary">dinB2</name>
    <name evidence="15" type="synonym">dinB</name>
    <name evidence="17" type="ORF">GCM10008955_31740</name>
</gene>
<dbReference type="Gene3D" id="3.30.70.270">
    <property type="match status" value="1"/>
</dbReference>
<keyword evidence="4 15" id="KW-0963">Cytoplasm</keyword>
<dbReference type="Pfam" id="PF00817">
    <property type="entry name" value="IMS"/>
    <property type="match status" value="1"/>
</dbReference>
<evidence type="ECO:0000256" key="3">
    <source>
        <dbReference type="ARBA" id="ARBA00022457"/>
    </source>
</evidence>
<comment type="cofactor">
    <cofactor evidence="15">
        <name>Mg(2+)</name>
        <dbReference type="ChEBI" id="CHEBI:18420"/>
    </cofactor>
    <text evidence="15">Binds 2 magnesium ions per subunit.</text>
</comment>
<feature type="active site" evidence="15">
    <location>
        <position position="157"/>
    </location>
</feature>
<keyword evidence="11 15" id="KW-0239">DNA-directed DNA polymerase</keyword>
<dbReference type="PROSITE" id="PS50173">
    <property type="entry name" value="UMUC"/>
    <property type="match status" value="1"/>
</dbReference>
<organism evidence="17 18">
    <name type="scientific">Deinococcus malanensis</name>
    <dbReference type="NCBI Taxonomy" id="1706855"/>
    <lineage>
        <taxon>Bacteria</taxon>
        <taxon>Thermotogati</taxon>
        <taxon>Deinococcota</taxon>
        <taxon>Deinococci</taxon>
        <taxon>Deinococcales</taxon>
        <taxon>Deinococcaceae</taxon>
        <taxon>Deinococcus</taxon>
    </lineage>
</organism>
<evidence type="ECO:0000256" key="2">
    <source>
        <dbReference type="ARBA" id="ARBA00010945"/>
    </source>
</evidence>
<feature type="domain" description="UmuC" evidence="16">
    <location>
        <begin position="58"/>
        <end position="239"/>
    </location>
</feature>
<sequence>MLALSWVQNAVLGGWGHQKERRELVRAEPLGGGYCLQTLPYGLPGCFPLPWHPGMRKIVHVDADAFFASVELRDDPSLRGKAVAVAYHGPRSVVTTATYEARQYGVRSALPLRTALARCPHLIVIEPRMDAYREASRVIQGVFLEFTDLVEPLSLDEAYLDLTQPKQGPRSATLIAREIRRLVRDRTGGLTVSAGVSFNKMLAKIGSSMNKPDGLTVILPDEADALIARLPVREFYGIGPVTAARLEGMGVSTGADLRRLPLAELTATFGAHGAHMYAIARGIDDRLVDPSDDRKSIGTEDTFDTDVSSLDELAAHLHSLSERTSRRLKKHGLGGRVVVLKVKFANFELITRRVSLPVPVQAAEDLQRVASSLLNAQLLQNRPVRLLGVSVSGLVDPEGRDVAPTLFKVV</sequence>
<evidence type="ECO:0000256" key="11">
    <source>
        <dbReference type="ARBA" id="ARBA00022932"/>
    </source>
</evidence>
<dbReference type="InterPro" id="IPR001126">
    <property type="entry name" value="UmuC"/>
</dbReference>
<comment type="subunit">
    <text evidence="15">Monomer.</text>
</comment>
<feature type="binding site" evidence="15">
    <location>
        <position position="62"/>
    </location>
    <ligand>
        <name>Mg(2+)</name>
        <dbReference type="ChEBI" id="CHEBI:18420"/>
    </ligand>
</feature>
<evidence type="ECO:0000313" key="18">
    <source>
        <dbReference type="Proteomes" id="UP000647587"/>
    </source>
</evidence>
<dbReference type="Gene3D" id="3.30.1490.100">
    <property type="entry name" value="DNA polymerase, Y-family, little finger domain"/>
    <property type="match status" value="1"/>
</dbReference>
<evidence type="ECO:0000256" key="4">
    <source>
        <dbReference type="ARBA" id="ARBA00022490"/>
    </source>
</evidence>
<evidence type="ECO:0000256" key="6">
    <source>
        <dbReference type="ARBA" id="ARBA00022695"/>
    </source>
</evidence>
<comment type="subcellular location">
    <subcellularLocation>
        <location evidence="1 15">Cytoplasm</location>
    </subcellularLocation>
</comment>
<evidence type="ECO:0000256" key="1">
    <source>
        <dbReference type="ARBA" id="ARBA00004496"/>
    </source>
</evidence>
<keyword evidence="9 15" id="KW-0227">DNA damage</keyword>
<comment type="catalytic activity">
    <reaction evidence="14 15">
        <text>DNA(n) + a 2'-deoxyribonucleoside 5'-triphosphate = DNA(n+1) + diphosphate</text>
        <dbReference type="Rhea" id="RHEA:22508"/>
        <dbReference type="Rhea" id="RHEA-COMP:17339"/>
        <dbReference type="Rhea" id="RHEA-COMP:17340"/>
        <dbReference type="ChEBI" id="CHEBI:33019"/>
        <dbReference type="ChEBI" id="CHEBI:61560"/>
        <dbReference type="ChEBI" id="CHEBI:173112"/>
        <dbReference type="EC" id="2.7.7.7"/>
    </reaction>
</comment>
<proteinExistence type="inferred from homology"/>
<accession>A0ABQ2F2L6</accession>
<evidence type="ECO:0000256" key="10">
    <source>
        <dbReference type="ARBA" id="ARBA00022842"/>
    </source>
</evidence>
<evidence type="ECO:0000256" key="7">
    <source>
        <dbReference type="ARBA" id="ARBA00022705"/>
    </source>
</evidence>
<dbReference type="Gene3D" id="1.10.150.20">
    <property type="entry name" value="5' to 3' exonuclease, C-terminal subdomain"/>
    <property type="match status" value="1"/>
</dbReference>
<dbReference type="PANTHER" id="PTHR11076:SF33">
    <property type="entry name" value="DNA POLYMERASE KAPPA"/>
    <property type="match status" value="1"/>
</dbReference>
<keyword evidence="6 15" id="KW-0548">Nucleotidyltransferase</keyword>
<evidence type="ECO:0000256" key="12">
    <source>
        <dbReference type="ARBA" id="ARBA00023125"/>
    </source>
</evidence>
<dbReference type="InterPro" id="IPR043502">
    <property type="entry name" value="DNA/RNA_pol_sf"/>
</dbReference>
<dbReference type="EMBL" id="BMPP01000015">
    <property type="protein sequence ID" value="GGK35490.1"/>
    <property type="molecule type" value="Genomic_DNA"/>
</dbReference>
<dbReference type="PANTHER" id="PTHR11076">
    <property type="entry name" value="DNA REPAIR POLYMERASE UMUC / TRANSFERASE FAMILY MEMBER"/>
    <property type="match status" value="1"/>
</dbReference>
<dbReference type="Pfam" id="PF11799">
    <property type="entry name" value="IMS_C"/>
    <property type="match status" value="1"/>
</dbReference>
<evidence type="ECO:0000256" key="15">
    <source>
        <dbReference type="HAMAP-Rule" id="MF_01113"/>
    </source>
</evidence>
<dbReference type="InterPro" id="IPR022880">
    <property type="entry name" value="DNApol_IV"/>
</dbReference>
<evidence type="ECO:0000256" key="13">
    <source>
        <dbReference type="ARBA" id="ARBA00023204"/>
    </source>
</evidence>
<evidence type="ECO:0000256" key="14">
    <source>
        <dbReference type="ARBA" id="ARBA00049244"/>
    </source>
</evidence>
<feature type="site" description="Substrate discrimination" evidence="15">
    <location>
        <position position="67"/>
    </location>
</feature>
<dbReference type="CDD" id="cd03586">
    <property type="entry name" value="PolY_Pol_IV_kappa"/>
    <property type="match status" value="1"/>
</dbReference>
<reference evidence="18" key="1">
    <citation type="journal article" date="2019" name="Int. J. Syst. Evol. Microbiol.">
        <title>The Global Catalogue of Microorganisms (GCM) 10K type strain sequencing project: providing services to taxonomists for standard genome sequencing and annotation.</title>
        <authorList>
            <consortium name="The Broad Institute Genomics Platform"/>
            <consortium name="The Broad Institute Genome Sequencing Center for Infectious Disease"/>
            <person name="Wu L."/>
            <person name="Ma J."/>
        </authorList>
    </citation>
    <scope>NUCLEOTIDE SEQUENCE [LARGE SCALE GENOMIC DNA]</scope>
    <source>
        <strain evidence="18">JCM 30331</strain>
    </source>
</reference>
<dbReference type="Proteomes" id="UP000647587">
    <property type="component" value="Unassembled WGS sequence"/>
</dbReference>
<comment type="caution">
    <text evidence="17">The sequence shown here is derived from an EMBL/GenBank/DDBJ whole genome shotgun (WGS) entry which is preliminary data.</text>
</comment>
<comment type="function">
    <text evidence="15">Poorly processive, error-prone DNA polymerase involved in untargeted mutagenesis. Copies undamaged DNA at stalled replication forks, which arise in vivo from mismatched or misaligned primer ends. These misaligned primers can be extended by PolIV. Exhibits no 3'-5' exonuclease (proofreading) activity. May be involved in translesional synthesis, in conjunction with the beta clamp from PolIII.</text>
</comment>
<dbReference type="Pfam" id="PF21999">
    <property type="entry name" value="IMS_HHH_1"/>
    <property type="match status" value="1"/>
</dbReference>
<comment type="similarity">
    <text evidence="2 15">Belongs to the DNA polymerase type-Y family.</text>
</comment>
<keyword evidence="8 15" id="KW-0479">Metal-binding</keyword>
<keyword evidence="3 15" id="KW-0515">Mutator protein</keyword>
<dbReference type="EC" id="2.7.7.7" evidence="15"/>
<evidence type="ECO:0000256" key="8">
    <source>
        <dbReference type="ARBA" id="ARBA00022723"/>
    </source>
</evidence>
<dbReference type="Gene3D" id="3.40.1170.60">
    <property type="match status" value="1"/>
</dbReference>
<dbReference type="InterPro" id="IPR053848">
    <property type="entry name" value="IMS_HHH_1"/>
</dbReference>
<keyword evidence="7 15" id="KW-0235">DNA replication</keyword>